<organism evidence="1 2">
    <name type="scientific">Hymenobacter ginsengisoli</name>
    <dbReference type="NCBI Taxonomy" id="1051626"/>
    <lineage>
        <taxon>Bacteria</taxon>
        <taxon>Pseudomonadati</taxon>
        <taxon>Bacteroidota</taxon>
        <taxon>Cytophagia</taxon>
        <taxon>Cytophagales</taxon>
        <taxon>Hymenobacteraceae</taxon>
        <taxon>Hymenobacter</taxon>
    </lineage>
</organism>
<keyword evidence="2" id="KW-1185">Reference proteome</keyword>
<dbReference type="EMBL" id="BAABGQ010000005">
    <property type="protein sequence ID" value="GAA4499097.1"/>
    <property type="molecule type" value="Genomic_DNA"/>
</dbReference>
<gene>
    <name evidence="1" type="ORF">GCM10023172_17230</name>
</gene>
<dbReference type="PANTHER" id="PTHR12526">
    <property type="entry name" value="GLYCOSYLTRANSFERASE"/>
    <property type="match status" value="1"/>
</dbReference>
<dbReference type="Gene3D" id="3.40.50.2000">
    <property type="entry name" value="Glycogen Phosphorylase B"/>
    <property type="match status" value="1"/>
</dbReference>
<comment type="caution">
    <text evidence="1">The sequence shown here is derived from an EMBL/GenBank/DDBJ whole genome shotgun (WGS) entry which is preliminary data.</text>
</comment>
<accession>A0ABP8Q887</accession>
<evidence type="ECO:0000313" key="2">
    <source>
        <dbReference type="Proteomes" id="UP001501243"/>
    </source>
</evidence>
<dbReference type="RefSeq" id="WP_208130607.1">
    <property type="nucleotide sequence ID" value="NZ_BAABGQ010000005.1"/>
</dbReference>
<dbReference type="Pfam" id="PF13692">
    <property type="entry name" value="Glyco_trans_1_4"/>
    <property type="match status" value="1"/>
</dbReference>
<sequence>MMPKYYLKAARQLAKTTISRLKYNRVTNFVLAKASHRFGKKTGLLIIDDIFPQPLSSFRLEEFSTYLRHWPNALVYSTGGAFPLLHEQRRLEKVVAEFEQNNPDLRGRVLKFSRVRTLNPRLAYLVFIGNTFAMLPFLESRNIPFIFTLYPGGGFALHNEQSDAKLRRVFASPLFRQVLVSQSITQDYLLDNNFCDAAQITLVYGVVMPISKLTIGEKYPHQYFPTAKETFDICFVAHKYMPRGVDKGYDVFIETAHQLASRLPQVRFHVVGNFTPDDIDTSALKYITFYGTRKTDFFPAFYAGMDLILSPNVSFRLQPGAFDGFPTGSCVEAGLCGVALMCTDELGQNTHLHDGENILIITNEVEKIVNKIVYLYNHPTELHAIAKTGQLRLREIFSAQSQMQPRINMLQRFLEAGNSNTAASLTD</sequence>
<name>A0ABP8Q887_9BACT</name>
<dbReference type="SUPFAM" id="SSF53756">
    <property type="entry name" value="UDP-Glycosyltransferase/glycogen phosphorylase"/>
    <property type="match status" value="1"/>
</dbReference>
<dbReference type="CDD" id="cd03801">
    <property type="entry name" value="GT4_PimA-like"/>
    <property type="match status" value="1"/>
</dbReference>
<evidence type="ECO:0000313" key="1">
    <source>
        <dbReference type="EMBL" id="GAA4499097.1"/>
    </source>
</evidence>
<dbReference type="Proteomes" id="UP001501243">
    <property type="component" value="Unassembled WGS sequence"/>
</dbReference>
<protein>
    <submittedName>
        <fullName evidence="1">Glycosyltransferase</fullName>
    </submittedName>
</protein>
<reference evidence="2" key="1">
    <citation type="journal article" date="2019" name="Int. J. Syst. Evol. Microbiol.">
        <title>The Global Catalogue of Microorganisms (GCM) 10K type strain sequencing project: providing services to taxonomists for standard genome sequencing and annotation.</title>
        <authorList>
            <consortium name="The Broad Institute Genomics Platform"/>
            <consortium name="The Broad Institute Genome Sequencing Center for Infectious Disease"/>
            <person name="Wu L."/>
            <person name="Ma J."/>
        </authorList>
    </citation>
    <scope>NUCLEOTIDE SEQUENCE [LARGE SCALE GENOMIC DNA]</scope>
    <source>
        <strain evidence="2">JCM 17841</strain>
    </source>
</reference>
<proteinExistence type="predicted"/>